<dbReference type="Pfam" id="PF08282">
    <property type="entry name" value="Hydrolase_3"/>
    <property type="match status" value="1"/>
</dbReference>
<dbReference type="GO" id="GO:0000287">
    <property type="term" value="F:magnesium ion binding"/>
    <property type="evidence" value="ECO:0007669"/>
    <property type="project" value="TreeGrafter"/>
</dbReference>
<name>A0A9D1LDK3_9FIRM</name>
<reference evidence="1" key="2">
    <citation type="journal article" date="2021" name="PeerJ">
        <title>Extensive microbial diversity within the chicken gut microbiome revealed by metagenomics and culture.</title>
        <authorList>
            <person name="Gilroy R."/>
            <person name="Ravi A."/>
            <person name="Getino M."/>
            <person name="Pursley I."/>
            <person name="Horton D.L."/>
            <person name="Alikhan N.F."/>
            <person name="Baker D."/>
            <person name="Gharbi K."/>
            <person name="Hall N."/>
            <person name="Watson M."/>
            <person name="Adriaenssens E.M."/>
            <person name="Foster-Nyarko E."/>
            <person name="Jarju S."/>
            <person name="Secka A."/>
            <person name="Antonio M."/>
            <person name="Oren A."/>
            <person name="Chaudhuri R.R."/>
            <person name="La Ragione R."/>
            <person name="Hildebrand F."/>
            <person name="Pallen M.J."/>
        </authorList>
    </citation>
    <scope>NUCLEOTIDE SEQUENCE</scope>
    <source>
        <strain evidence="1">ChiGjej1B1-19959</strain>
    </source>
</reference>
<dbReference type="AlphaFoldDB" id="A0A9D1LDK3"/>
<dbReference type="Proteomes" id="UP000824071">
    <property type="component" value="Unassembled WGS sequence"/>
</dbReference>
<gene>
    <name evidence="1" type="ORF">IAC53_03240</name>
</gene>
<evidence type="ECO:0000313" key="1">
    <source>
        <dbReference type="EMBL" id="HIU35605.1"/>
    </source>
</evidence>
<dbReference type="PANTHER" id="PTHR10000:SF8">
    <property type="entry name" value="HAD SUPERFAMILY HYDROLASE-LIKE, TYPE 3"/>
    <property type="match status" value="1"/>
</dbReference>
<dbReference type="InterPro" id="IPR036412">
    <property type="entry name" value="HAD-like_sf"/>
</dbReference>
<dbReference type="Gene3D" id="3.40.50.1000">
    <property type="entry name" value="HAD superfamily/HAD-like"/>
    <property type="match status" value="1"/>
</dbReference>
<evidence type="ECO:0000313" key="2">
    <source>
        <dbReference type="Proteomes" id="UP000824071"/>
    </source>
</evidence>
<dbReference type="InterPro" id="IPR023214">
    <property type="entry name" value="HAD_sf"/>
</dbReference>
<dbReference type="GO" id="GO:0005829">
    <property type="term" value="C:cytosol"/>
    <property type="evidence" value="ECO:0007669"/>
    <property type="project" value="TreeGrafter"/>
</dbReference>
<dbReference type="Gene3D" id="3.30.1240.10">
    <property type="match status" value="1"/>
</dbReference>
<dbReference type="EMBL" id="DVMW01000024">
    <property type="protein sequence ID" value="HIU35605.1"/>
    <property type="molecule type" value="Genomic_DNA"/>
</dbReference>
<organism evidence="1 2">
    <name type="scientific">Candidatus Fimenecus excrementigallinarum</name>
    <dbReference type="NCBI Taxonomy" id="2840816"/>
    <lineage>
        <taxon>Bacteria</taxon>
        <taxon>Bacillati</taxon>
        <taxon>Bacillota</taxon>
        <taxon>Clostridia</taxon>
        <taxon>Candidatus Fimenecus</taxon>
    </lineage>
</organism>
<dbReference type="SUPFAM" id="SSF56784">
    <property type="entry name" value="HAD-like"/>
    <property type="match status" value="1"/>
</dbReference>
<dbReference type="PANTHER" id="PTHR10000">
    <property type="entry name" value="PHOSPHOSERINE PHOSPHATASE"/>
    <property type="match status" value="1"/>
</dbReference>
<proteinExistence type="predicted"/>
<sequence>MRVETRGKTDFSDWLVASDIDGTLNNKLRRLPKRNYERICEFVLEKKGHFTLASGRNVSSMRKPFERLPIASTPAVLLNGAGIYDYEHEKMLRFHPINPAGYELVRAVTQKFPAVEVEILTDTSAYTINAHIFANIMLRADNLPHRKFRRIGEVPPDNWGKVIFLGMPPLISAVKKYLLAIKDPNVNFMSSSVSSFEMLEKGIHKGVGVLDIADMYGIDHSHTAAIGDYFNDYEMLKSVALPAVCAQAPRKMHEIAKFHACHCNRGAVADLLEYIMDEYKGG</sequence>
<comment type="caution">
    <text evidence="1">The sequence shown here is derived from an EMBL/GenBank/DDBJ whole genome shotgun (WGS) entry which is preliminary data.</text>
</comment>
<reference evidence="1" key="1">
    <citation type="submission" date="2020-10" db="EMBL/GenBank/DDBJ databases">
        <authorList>
            <person name="Gilroy R."/>
        </authorList>
    </citation>
    <scope>NUCLEOTIDE SEQUENCE</scope>
    <source>
        <strain evidence="1">ChiGjej1B1-19959</strain>
    </source>
</reference>
<protein>
    <submittedName>
        <fullName evidence="1">HAD hydrolase family protein</fullName>
    </submittedName>
</protein>
<accession>A0A9D1LDK3</accession>
<dbReference type="GO" id="GO:0016791">
    <property type="term" value="F:phosphatase activity"/>
    <property type="evidence" value="ECO:0007669"/>
    <property type="project" value="TreeGrafter"/>
</dbReference>
<keyword evidence="1" id="KW-0378">Hydrolase</keyword>